<protein>
    <submittedName>
        <fullName evidence="3">Uncharacterized protein</fullName>
    </submittedName>
</protein>
<keyword evidence="2" id="KW-0472">Membrane</keyword>
<gene>
    <name evidence="3" type="ORF">OEA41_001523</name>
</gene>
<dbReference type="PANTHER" id="PTHR35043">
    <property type="entry name" value="TRANSCRIPTION FACTOR DOMAIN-CONTAINING PROTEIN"/>
    <property type="match status" value="1"/>
</dbReference>
<feature type="transmembrane region" description="Helical" evidence="2">
    <location>
        <begin position="548"/>
        <end position="571"/>
    </location>
</feature>
<evidence type="ECO:0000256" key="1">
    <source>
        <dbReference type="SAM" id="MobiDB-lite"/>
    </source>
</evidence>
<dbReference type="AlphaFoldDB" id="A0AAD9ZA75"/>
<keyword evidence="4" id="KW-1185">Reference proteome</keyword>
<dbReference type="PANTHER" id="PTHR35043:SF7">
    <property type="entry name" value="TRANSCRIPTION FACTOR DOMAIN-CONTAINING PROTEIN"/>
    <property type="match status" value="1"/>
</dbReference>
<name>A0AAD9ZA75_9LECA</name>
<dbReference type="EMBL" id="JASNWA010000006">
    <property type="protein sequence ID" value="KAK3174279.1"/>
    <property type="molecule type" value="Genomic_DNA"/>
</dbReference>
<feature type="transmembrane region" description="Helical" evidence="2">
    <location>
        <begin position="417"/>
        <end position="440"/>
    </location>
</feature>
<evidence type="ECO:0000256" key="2">
    <source>
        <dbReference type="SAM" id="Phobius"/>
    </source>
</evidence>
<evidence type="ECO:0000313" key="4">
    <source>
        <dbReference type="Proteomes" id="UP001276659"/>
    </source>
</evidence>
<feature type="transmembrane region" description="Helical" evidence="2">
    <location>
        <begin position="592"/>
        <end position="609"/>
    </location>
</feature>
<sequence length="636" mass="71244">MITTCSSPPDQVNWVASPRIRGTMDILWSCFSVLLICTWTIQHLSIPPRKEHKGHSWNRHFVTDAHYSAFLDDFHFNITKLKWMALSLLAPEFILAKALAEWLAARDSKRKFEKFGLKEWTTTHGFFANMRGFVLRFDVTAVPKPLEPCSPTKYERSFFTPSLSGDSPYIPQDPKRAEIEEIKHCYEVCGLTCESRLFVAPEKERETTAGRGSSPKALTAMKSGNNEPRELTTDLPTRPNGTGGMAKTLATLSSLAHQPTDDSMAFTPSTLVNSPTNIPLVERRGYHMNTTPAATLDGHSYPLLSSTALIPSRNDPNPQNQTIDEAFPLHEVHQHHTTATIAKETTTLAPHETWKATWALSSMQMHYACHESLIPLPDVSREELNDKSKGDALVKGAAVLQITWLVVQTIARAFQSLAISQLEITVLAFAACATVTYFLLWHKPQDVKMPIYIDIPHTLTREQIIQLAARSPVSTLSVHQFWLHGVAIRTMADSVFPWTPGITVQLLGMEKPVFLNQLFVGIGLGGAIFGGIHFAAWNFHFPSEIEAILWRTSCTWLVAFPPIGITIYCVAQHIARKSRSTDTKLNGWLRPLGYVTLPIYLLARLYLLVEVFRCLAYPPPSLFQAVNWPSAIPHVY</sequence>
<dbReference type="Proteomes" id="UP001276659">
    <property type="component" value="Unassembled WGS sequence"/>
</dbReference>
<feature type="transmembrane region" description="Helical" evidence="2">
    <location>
        <begin position="513"/>
        <end position="536"/>
    </location>
</feature>
<keyword evidence="2" id="KW-0812">Transmembrane</keyword>
<comment type="caution">
    <text evidence="3">The sequence shown here is derived from an EMBL/GenBank/DDBJ whole genome shotgun (WGS) entry which is preliminary data.</text>
</comment>
<evidence type="ECO:0000313" key="3">
    <source>
        <dbReference type="EMBL" id="KAK3174279.1"/>
    </source>
</evidence>
<accession>A0AAD9ZA75</accession>
<organism evidence="3 4">
    <name type="scientific">Lepraria neglecta</name>
    <dbReference type="NCBI Taxonomy" id="209136"/>
    <lineage>
        <taxon>Eukaryota</taxon>
        <taxon>Fungi</taxon>
        <taxon>Dikarya</taxon>
        <taxon>Ascomycota</taxon>
        <taxon>Pezizomycotina</taxon>
        <taxon>Lecanoromycetes</taxon>
        <taxon>OSLEUM clade</taxon>
        <taxon>Lecanoromycetidae</taxon>
        <taxon>Lecanorales</taxon>
        <taxon>Lecanorineae</taxon>
        <taxon>Stereocaulaceae</taxon>
        <taxon>Lepraria</taxon>
    </lineage>
</organism>
<keyword evidence="2" id="KW-1133">Transmembrane helix</keyword>
<proteinExistence type="predicted"/>
<reference evidence="3" key="1">
    <citation type="submission" date="2022-11" db="EMBL/GenBank/DDBJ databases">
        <title>Chromosomal genome sequence assembly and mating type (MAT) locus characterization of the leprose asexual lichenized fungus Lepraria neglecta (Nyl.) Erichsen.</title>
        <authorList>
            <person name="Allen J.L."/>
            <person name="Pfeffer B."/>
        </authorList>
    </citation>
    <scope>NUCLEOTIDE SEQUENCE</scope>
    <source>
        <strain evidence="3">Allen 5258</strain>
    </source>
</reference>
<feature type="region of interest" description="Disordered" evidence="1">
    <location>
        <begin position="202"/>
        <end position="241"/>
    </location>
</feature>